<feature type="transmembrane region" description="Helical" evidence="1">
    <location>
        <begin position="6"/>
        <end position="22"/>
    </location>
</feature>
<keyword evidence="1" id="KW-1133">Transmembrane helix</keyword>
<accession>A0A5Y3I997</accession>
<keyword evidence="1" id="KW-0472">Membrane</keyword>
<dbReference type="EMBL" id="AAITFY010000016">
    <property type="protein sequence ID" value="ECH8333099.1"/>
    <property type="molecule type" value="Genomic_DNA"/>
</dbReference>
<evidence type="ECO:0000313" key="2">
    <source>
        <dbReference type="EMBL" id="ECH8333099.1"/>
    </source>
</evidence>
<sequence>MLIGYPFIVTMFILYNAGYNFVKNKCEKRKNNTFLRNSVHFFLGILTIKKFPQKKLWFPYKKLRFPQKKLKFPYRKLFSSNLF</sequence>
<protein>
    <submittedName>
        <fullName evidence="2">Uncharacterized protein</fullName>
    </submittedName>
</protein>
<name>A0A5Y3I997_SALET</name>
<comment type="caution">
    <text evidence="2">The sequence shown here is derived from an EMBL/GenBank/DDBJ whole genome shotgun (WGS) entry which is preliminary data.</text>
</comment>
<reference evidence="2" key="1">
    <citation type="submission" date="2018-08" db="EMBL/GenBank/DDBJ databases">
        <authorList>
            <consortium name="GenomeTrakr network: Whole genome sequencing for foodborne pathogen traceback"/>
        </authorList>
    </citation>
    <scope>NUCLEOTIDE SEQUENCE</scope>
    <source>
        <strain evidence="2">FDA00003824</strain>
    </source>
</reference>
<dbReference type="AlphaFoldDB" id="A0A5Y3I997"/>
<proteinExistence type="predicted"/>
<organism evidence="2">
    <name type="scientific">Salmonella enterica I</name>
    <dbReference type="NCBI Taxonomy" id="59201"/>
    <lineage>
        <taxon>Bacteria</taxon>
        <taxon>Pseudomonadati</taxon>
        <taxon>Pseudomonadota</taxon>
        <taxon>Gammaproteobacteria</taxon>
        <taxon>Enterobacterales</taxon>
        <taxon>Enterobacteriaceae</taxon>
        <taxon>Salmonella</taxon>
    </lineage>
</organism>
<gene>
    <name evidence="2" type="ORF">RU16_19015</name>
</gene>
<keyword evidence="1" id="KW-0812">Transmembrane</keyword>
<evidence type="ECO:0000256" key="1">
    <source>
        <dbReference type="SAM" id="Phobius"/>
    </source>
</evidence>